<reference evidence="4 5" key="1">
    <citation type="submission" date="2024-03" db="EMBL/GenBank/DDBJ databases">
        <title>The Acrasis kona genome and developmental transcriptomes reveal deep origins of eukaryotic multicellular pathways.</title>
        <authorList>
            <person name="Sheikh S."/>
            <person name="Fu C.-J."/>
            <person name="Brown M.W."/>
            <person name="Baldauf S.L."/>
        </authorList>
    </citation>
    <scope>NUCLEOTIDE SEQUENCE [LARGE SCALE GENOMIC DNA]</scope>
    <source>
        <strain evidence="4 5">ATCC MYA-3509</strain>
    </source>
</reference>
<proteinExistence type="inferred from homology"/>
<protein>
    <submittedName>
        <fullName evidence="4">Bud site selection protein 31</fullName>
    </submittedName>
</protein>
<dbReference type="GO" id="GO:0005681">
    <property type="term" value="C:spliceosomal complex"/>
    <property type="evidence" value="ECO:0007669"/>
    <property type="project" value="TreeGrafter"/>
</dbReference>
<gene>
    <name evidence="4" type="ORF">AKO1_008870</name>
</gene>
<dbReference type="AlphaFoldDB" id="A0AAW2ZEU7"/>
<comment type="caution">
    <text evidence="4">The sequence shown here is derived from an EMBL/GenBank/DDBJ whole genome shotgun (WGS) entry which is preliminary data.</text>
</comment>
<dbReference type="PRINTS" id="PR00322">
    <property type="entry name" value="G10"/>
</dbReference>
<dbReference type="InterPro" id="IPR001748">
    <property type="entry name" value="BUD31"/>
</dbReference>
<dbReference type="Pfam" id="PF01125">
    <property type="entry name" value="BUD31"/>
    <property type="match status" value="1"/>
</dbReference>
<name>A0AAW2ZEU7_9EUKA</name>
<dbReference type="GO" id="GO:0000398">
    <property type="term" value="P:mRNA splicing, via spliceosome"/>
    <property type="evidence" value="ECO:0007669"/>
    <property type="project" value="TreeGrafter"/>
</dbReference>
<keyword evidence="5" id="KW-1185">Reference proteome</keyword>
<keyword evidence="3" id="KW-0539">Nucleus</keyword>
<dbReference type="Proteomes" id="UP001431209">
    <property type="component" value="Unassembled WGS sequence"/>
</dbReference>
<accession>A0AAW2ZEU7</accession>
<evidence type="ECO:0000256" key="2">
    <source>
        <dbReference type="ARBA" id="ARBA00005287"/>
    </source>
</evidence>
<comment type="similarity">
    <text evidence="2">Belongs to the BUD31 (G10) family.</text>
</comment>
<comment type="subcellular location">
    <subcellularLocation>
        <location evidence="1">Nucleus</location>
    </subcellularLocation>
</comment>
<evidence type="ECO:0000313" key="5">
    <source>
        <dbReference type="Proteomes" id="UP001431209"/>
    </source>
</evidence>
<dbReference type="EMBL" id="JAOPGA020001391">
    <property type="protein sequence ID" value="KAL0487990.1"/>
    <property type="molecule type" value="Genomic_DNA"/>
</dbReference>
<sequence>MPKIKTNRTRYPKDFNVVEEKLMEFEQEMREVTDETADKRKGEANWPVMQIHHKRTRYIFELYKERKISPELYKFLVNEKYADPTLIAKWKKRGYEKLCCVQCIQPREHTYGTTCICRVPKSQLEESKIIQCNACGCRGCSSSDTK</sequence>
<evidence type="ECO:0000313" key="4">
    <source>
        <dbReference type="EMBL" id="KAL0487990.1"/>
    </source>
</evidence>
<organism evidence="4 5">
    <name type="scientific">Acrasis kona</name>
    <dbReference type="NCBI Taxonomy" id="1008807"/>
    <lineage>
        <taxon>Eukaryota</taxon>
        <taxon>Discoba</taxon>
        <taxon>Heterolobosea</taxon>
        <taxon>Tetramitia</taxon>
        <taxon>Eutetramitia</taxon>
        <taxon>Acrasidae</taxon>
        <taxon>Acrasis</taxon>
    </lineage>
</organism>
<dbReference type="PANTHER" id="PTHR19411:SF0">
    <property type="entry name" value="PROTEIN BUD31 HOMOLOG"/>
    <property type="match status" value="1"/>
</dbReference>
<evidence type="ECO:0000256" key="1">
    <source>
        <dbReference type="ARBA" id="ARBA00004123"/>
    </source>
</evidence>
<dbReference type="PANTHER" id="PTHR19411">
    <property type="entry name" value="PROTEIN BUD31-RELATED"/>
    <property type="match status" value="1"/>
</dbReference>
<evidence type="ECO:0000256" key="3">
    <source>
        <dbReference type="ARBA" id="ARBA00023242"/>
    </source>
</evidence>